<reference evidence="1" key="1">
    <citation type="journal article" date="2015" name="Nature">
        <title>Complex archaea that bridge the gap between prokaryotes and eukaryotes.</title>
        <authorList>
            <person name="Spang A."/>
            <person name="Saw J.H."/>
            <person name="Jorgensen S.L."/>
            <person name="Zaremba-Niedzwiedzka K."/>
            <person name="Martijn J."/>
            <person name="Lind A.E."/>
            <person name="van Eijk R."/>
            <person name="Schleper C."/>
            <person name="Guy L."/>
            <person name="Ettema T.J."/>
        </authorList>
    </citation>
    <scope>NUCLEOTIDE SEQUENCE</scope>
</reference>
<dbReference type="AlphaFoldDB" id="A0A0F8YW90"/>
<gene>
    <name evidence="1" type="ORF">LCGC14_2770970</name>
</gene>
<comment type="caution">
    <text evidence="1">The sequence shown here is derived from an EMBL/GenBank/DDBJ whole genome shotgun (WGS) entry which is preliminary data.</text>
</comment>
<accession>A0A0F8YW90</accession>
<evidence type="ECO:0000313" key="1">
    <source>
        <dbReference type="EMBL" id="KKK85668.1"/>
    </source>
</evidence>
<organism evidence="1">
    <name type="scientific">marine sediment metagenome</name>
    <dbReference type="NCBI Taxonomy" id="412755"/>
    <lineage>
        <taxon>unclassified sequences</taxon>
        <taxon>metagenomes</taxon>
        <taxon>ecological metagenomes</taxon>
    </lineage>
</organism>
<sequence length="49" mass="5717">MKKQDFIMRNETKEIVTPKGVTAEDITKVIIETILKHYPILTDEEIEDV</sequence>
<name>A0A0F8YW90_9ZZZZ</name>
<proteinExistence type="predicted"/>
<feature type="non-terminal residue" evidence="1">
    <location>
        <position position="49"/>
    </location>
</feature>
<protein>
    <submittedName>
        <fullName evidence="1">Uncharacterized protein</fullName>
    </submittedName>
</protein>
<dbReference type="EMBL" id="LAZR01051202">
    <property type="protein sequence ID" value="KKK85668.1"/>
    <property type="molecule type" value="Genomic_DNA"/>
</dbReference>